<dbReference type="GO" id="GO:0004169">
    <property type="term" value="F:dolichyl-phosphate-mannose-protein mannosyltransferase activity"/>
    <property type="evidence" value="ECO:0007669"/>
    <property type="project" value="UniProtKB-UniRule"/>
</dbReference>
<evidence type="ECO:0000256" key="1">
    <source>
        <dbReference type="ARBA" id="ARBA00004477"/>
    </source>
</evidence>
<dbReference type="InterPro" id="IPR003342">
    <property type="entry name" value="ArnT-like_N"/>
</dbReference>
<evidence type="ECO:0000256" key="6">
    <source>
        <dbReference type="ARBA" id="ARBA00022679"/>
    </source>
</evidence>
<dbReference type="Proteomes" id="UP000094336">
    <property type="component" value="Unassembled WGS sequence"/>
</dbReference>
<protein>
    <recommendedName>
        <fullName evidence="4 15">Dolichyl-phosphate-mannose--protein mannosyltransferase</fullName>
        <ecNumber evidence="4 15">2.4.1.109</ecNumber>
    </recommendedName>
</protein>
<organism evidence="17 18">
    <name type="scientific">Babjeviella inositovora NRRL Y-12698</name>
    <dbReference type="NCBI Taxonomy" id="984486"/>
    <lineage>
        <taxon>Eukaryota</taxon>
        <taxon>Fungi</taxon>
        <taxon>Dikarya</taxon>
        <taxon>Ascomycota</taxon>
        <taxon>Saccharomycotina</taxon>
        <taxon>Pichiomycetes</taxon>
        <taxon>Serinales incertae sedis</taxon>
        <taxon>Babjeviella</taxon>
    </lineage>
</organism>
<feature type="transmembrane region" description="Helical" evidence="15">
    <location>
        <begin position="690"/>
        <end position="707"/>
    </location>
</feature>
<comment type="catalytic activity">
    <reaction evidence="14 15">
        <text>a di-trans,poly-cis-dolichyl beta-D-mannosyl phosphate + L-seryl-[protein] = 3-O-(alpha-D-mannosyl)-L-seryl-[protein] + a di-trans,poly-cis-dolichyl phosphate + H(+)</text>
        <dbReference type="Rhea" id="RHEA:17377"/>
        <dbReference type="Rhea" id="RHEA-COMP:9863"/>
        <dbReference type="Rhea" id="RHEA-COMP:13546"/>
        <dbReference type="Rhea" id="RHEA-COMP:19498"/>
        <dbReference type="Rhea" id="RHEA-COMP:19501"/>
        <dbReference type="ChEBI" id="CHEBI:15378"/>
        <dbReference type="ChEBI" id="CHEBI:29999"/>
        <dbReference type="ChEBI" id="CHEBI:57683"/>
        <dbReference type="ChEBI" id="CHEBI:58211"/>
        <dbReference type="ChEBI" id="CHEBI:137321"/>
        <dbReference type="EC" id="2.4.1.109"/>
    </reaction>
</comment>
<evidence type="ECO:0000256" key="8">
    <source>
        <dbReference type="ARBA" id="ARBA00022737"/>
    </source>
</evidence>
<keyword evidence="8" id="KW-0677">Repeat</keyword>
<reference evidence="18" key="1">
    <citation type="submission" date="2016-05" db="EMBL/GenBank/DDBJ databases">
        <title>Comparative genomics of biotechnologically important yeasts.</title>
        <authorList>
            <consortium name="DOE Joint Genome Institute"/>
            <person name="Riley R."/>
            <person name="Haridas S."/>
            <person name="Wolfe K.H."/>
            <person name="Lopes M.R."/>
            <person name="Hittinger C.T."/>
            <person name="Goker M."/>
            <person name="Salamov A."/>
            <person name="Wisecaver J."/>
            <person name="Long T.M."/>
            <person name="Aerts A.L."/>
            <person name="Barry K."/>
            <person name="Choi C."/>
            <person name="Clum A."/>
            <person name="Coughlan A.Y."/>
            <person name="Deshpande S."/>
            <person name="Douglass A.P."/>
            <person name="Hanson S.J."/>
            <person name="Klenk H.-P."/>
            <person name="Labutti K."/>
            <person name="Lapidus A."/>
            <person name="Lindquist E."/>
            <person name="Lipzen A."/>
            <person name="Meier-Kolthoff J.P."/>
            <person name="Ohm R.A."/>
            <person name="Otillar R.P."/>
            <person name="Pangilinan J."/>
            <person name="Peng Y."/>
            <person name="Rokas A."/>
            <person name="Rosa C.A."/>
            <person name="Scheuner C."/>
            <person name="Sibirny A.A."/>
            <person name="Slot J.C."/>
            <person name="Stielow J.B."/>
            <person name="Sun H."/>
            <person name="Kurtzman C.P."/>
            <person name="Blackwell M."/>
            <person name="Grigoriev I.V."/>
            <person name="Jeffries T.W."/>
        </authorList>
    </citation>
    <scope>NUCLEOTIDE SEQUENCE [LARGE SCALE GENOMIC DNA]</scope>
    <source>
        <strain evidence="18">NRRL Y-12698</strain>
    </source>
</reference>
<evidence type="ECO:0000256" key="5">
    <source>
        <dbReference type="ARBA" id="ARBA00022676"/>
    </source>
</evidence>
<evidence type="ECO:0000256" key="14">
    <source>
        <dbReference type="ARBA" id="ARBA00045102"/>
    </source>
</evidence>
<keyword evidence="5 15" id="KW-0328">Glycosyltransferase</keyword>
<dbReference type="EC" id="2.4.1.109" evidence="4 15"/>
<comment type="subcellular location">
    <subcellularLocation>
        <location evidence="1 15">Endoplasmic reticulum membrane</location>
        <topology evidence="1 15">Multi-pass membrane protein</topology>
    </subcellularLocation>
</comment>
<dbReference type="InterPro" id="IPR032421">
    <property type="entry name" value="PMT_4TMC"/>
</dbReference>
<evidence type="ECO:0000313" key="17">
    <source>
        <dbReference type="EMBL" id="ODQ78626.1"/>
    </source>
</evidence>
<comment type="catalytic activity">
    <reaction evidence="13 15">
        <text>a di-trans,poly-cis-dolichyl beta-D-mannosyl phosphate + L-threonyl-[protein] = 3-O-(alpha-D-mannosyl)-L-threonyl-[protein] + a di-trans,poly-cis-dolichyl phosphate + H(+)</text>
        <dbReference type="Rhea" id="RHEA:53396"/>
        <dbReference type="Rhea" id="RHEA-COMP:11060"/>
        <dbReference type="Rhea" id="RHEA-COMP:13547"/>
        <dbReference type="Rhea" id="RHEA-COMP:19498"/>
        <dbReference type="Rhea" id="RHEA-COMP:19501"/>
        <dbReference type="ChEBI" id="CHEBI:15378"/>
        <dbReference type="ChEBI" id="CHEBI:30013"/>
        <dbReference type="ChEBI" id="CHEBI:57683"/>
        <dbReference type="ChEBI" id="CHEBI:58211"/>
        <dbReference type="ChEBI" id="CHEBI:137323"/>
        <dbReference type="EC" id="2.4.1.109"/>
    </reaction>
</comment>
<dbReference type="GeneID" id="30147149"/>
<evidence type="ECO:0000256" key="10">
    <source>
        <dbReference type="ARBA" id="ARBA00022989"/>
    </source>
</evidence>
<comment type="function">
    <text evidence="15">Transfers mannose from Dol-P-mannose to Ser or Thr residues on proteins.</text>
</comment>
<dbReference type="CDD" id="cd23283">
    <property type="entry name" value="beta-trefoil_MIR_PMT1-like"/>
    <property type="match status" value="1"/>
</dbReference>
<name>A0A1E3QLQ1_9ASCO</name>
<evidence type="ECO:0000259" key="16">
    <source>
        <dbReference type="PROSITE" id="PS50919"/>
    </source>
</evidence>
<dbReference type="GO" id="GO:0005789">
    <property type="term" value="C:endoplasmic reticulum membrane"/>
    <property type="evidence" value="ECO:0007669"/>
    <property type="project" value="UniProtKB-SubCell"/>
</dbReference>
<dbReference type="SMART" id="SM00472">
    <property type="entry name" value="MIR"/>
    <property type="match status" value="3"/>
</dbReference>
<feature type="transmembrane region" description="Helical" evidence="15">
    <location>
        <begin position="664"/>
        <end position="684"/>
    </location>
</feature>
<feature type="transmembrane region" description="Helical" evidence="15">
    <location>
        <begin position="283"/>
        <end position="304"/>
    </location>
</feature>
<feature type="domain" description="MIR" evidence="16">
    <location>
        <begin position="331"/>
        <end position="385"/>
    </location>
</feature>
<keyword evidence="6 15" id="KW-0808">Transferase</keyword>
<keyword evidence="12" id="KW-0325">Glycoprotein</keyword>
<evidence type="ECO:0000256" key="13">
    <source>
        <dbReference type="ARBA" id="ARBA00045085"/>
    </source>
</evidence>
<proteinExistence type="inferred from homology"/>
<evidence type="ECO:0000256" key="3">
    <source>
        <dbReference type="ARBA" id="ARBA00007222"/>
    </source>
</evidence>
<dbReference type="UniPathway" id="UPA00378"/>
<feature type="transmembrane region" description="Helical" evidence="15">
    <location>
        <begin position="586"/>
        <end position="614"/>
    </location>
</feature>
<gene>
    <name evidence="17" type="ORF">BABINDRAFT_162337</name>
</gene>
<dbReference type="Pfam" id="PF16192">
    <property type="entry name" value="PMT_4TMC"/>
    <property type="match status" value="1"/>
</dbReference>
<dbReference type="Pfam" id="PF02815">
    <property type="entry name" value="MIR"/>
    <property type="match status" value="1"/>
</dbReference>
<dbReference type="Pfam" id="PF02366">
    <property type="entry name" value="PMT"/>
    <property type="match status" value="1"/>
</dbReference>
<dbReference type="AlphaFoldDB" id="A0A1E3QLQ1"/>
<dbReference type="PROSITE" id="PS50919">
    <property type="entry name" value="MIR"/>
    <property type="match status" value="3"/>
</dbReference>
<dbReference type="RefSeq" id="XP_018983954.1">
    <property type="nucleotide sequence ID" value="XM_019129296.1"/>
</dbReference>
<dbReference type="InterPro" id="IPR027005">
    <property type="entry name" value="PMT-like"/>
</dbReference>
<dbReference type="OrthoDB" id="292747at2759"/>
<evidence type="ECO:0000256" key="2">
    <source>
        <dbReference type="ARBA" id="ARBA00004922"/>
    </source>
</evidence>
<evidence type="ECO:0000256" key="4">
    <source>
        <dbReference type="ARBA" id="ARBA00012839"/>
    </source>
</evidence>
<dbReference type="SUPFAM" id="SSF82109">
    <property type="entry name" value="MIR domain"/>
    <property type="match status" value="1"/>
</dbReference>
<evidence type="ECO:0000256" key="12">
    <source>
        <dbReference type="ARBA" id="ARBA00023180"/>
    </source>
</evidence>
<dbReference type="PANTHER" id="PTHR10050">
    <property type="entry name" value="DOLICHYL-PHOSPHATE-MANNOSE--PROTEIN MANNOSYLTRANSFERASE"/>
    <property type="match status" value="1"/>
</dbReference>
<feature type="domain" description="MIR" evidence="16">
    <location>
        <begin position="463"/>
        <end position="519"/>
    </location>
</feature>
<accession>A0A1E3QLQ1</accession>
<keyword evidence="18" id="KW-1185">Reference proteome</keyword>
<evidence type="ECO:0000256" key="9">
    <source>
        <dbReference type="ARBA" id="ARBA00022824"/>
    </source>
</evidence>
<dbReference type="InterPro" id="IPR016093">
    <property type="entry name" value="MIR_motif"/>
</dbReference>
<feature type="transmembrane region" description="Helical" evidence="15">
    <location>
        <begin position="245"/>
        <end position="263"/>
    </location>
</feature>
<evidence type="ECO:0000256" key="7">
    <source>
        <dbReference type="ARBA" id="ARBA00022692"/>
    </source>
</evidence>
<sequence>MAKQAKRAAAKPSIMDDLDAVVVFDPKYEKGASRPFLVTAPAPDLAKLRTVSTLQELRYIAALVLLTTSVRLYNLTKPDSVVFDEVHFGGFARKYIQGKYFMDVHPPLAKMMFAAVGSLGGFKGDFEFKAIGDAFPVSTPYYLMRLFPAMLGVFTVVLFYLTLRASGCRKLVALITAAAFAVENSNVTISRYILLDSPLLFAIALAVYSIKKFEVEIPFSSRWFKSLVATGVGLGLAVSSKWVGLFTIAWVGVLCVFQLWFIIGDLSVSSKKVTQHIAARGIFLLGIPALMYILSFAIHFQALYREGEGSGFMSSSFRSSLSDNTIPSDFQADVGVRSTVSIRHFGTQNGYLHSHPHAYETGSKQQQITLYPHLDQNNLWYLELYNTTEAPTSFEALTDGTKVRMKHIGTGKRLHSHDEKAPVATQDWQKEATCYGFEGFEGDANDDFVFEIVKSKSKPGVAQERVRALETIFRLRHAMTGCYIFSSSNKLPDWGFKQNEVTCATQGKRYLEEFYIEANTNPYLPEDAEKISYKKASFWSKFFESHATMWRVNAGLTGSHNWQSSPETWPLLQRGINYWGKDSTHVYFLGNAIVWFASTLAIAVGVVHILSSIIRWQRGANVGADAHVFNYNTQGFLYILGWAIHYAPSFLMGRQMFLHHYLPALYFALLALGHLFDFAVTVWFARARKVGYALLVVFLVASIAFYNRYSALIYGTQWTKEKCEAAKYFDWDFDCGKYPEDYASYKEIAQAKSSESIAWDAATAVAVAPEAYVPPAEVESPPPVADSPVAEPEAVDAPVAAEAVDEGTVVHEFDAVKQEVEATVQSPADNEEIELPEAPEDKFVHETVQQEAVEEQVVEEVHEDNAHVEEPVEVPVVEVPVVGVPVEVPVVDEVEQVEPETPVEDAAAAVEQVVEQVEEAIVF</sequence>
<keyword evidence="7 15" id="KW-0812">Transmembrane</keyword>
<comment type="pathway">
    <text evidence="2 15">Protein modification; protein glycosylation.</text>
</comment>
<dbReference type="EMBL" id="KV454434">
    <property type="protein sequence ID" value="ODQ78626.1"/>
    <property type="molecule type" value="Genomic_DNA"/>
</dbReference>
<dbReference type="PANTHER" id="PTHR10050:SF50">
    <property type="entry name" value="DOLICHYL-PHOSPHATE-MANNOSE--PROTEIN MANNOSYLTRANSFERASE 1-RELATED"/>
    <property type="match status" value="1"/>
</dbReference>
<keyword evidence="10 15" id="KW-1133">Transmembrane helix</keyword>
<evidence type="ECO:0000313" key="18">
    <source>
        <dbReference type="Proteomes" id="UP000094336"/>
    </source>
</evidence>
<dbReference type="STRING" id="984486.A0A1E3QLQ1"/>
<keyword evidence="11 15" id="KW-0472">Membrane</keyword>
<dbReference type="Gene3D" id="2.80.10.50">
    <property type="match status" value="1"/>
</dbReference>
<dbReference type="InterPro" id="IPR036300">
    <property type="entry name" value="MIR_dom_sf"/>
</dbReference>
<feature type="transmembrane region" description="Helical" evidence="15">
    <location>
        <begin position="192"/>
        <end position="210"/>
    </location>
</feature>
<evidence type="ECO:0000256" key="15">
    <source>
        <dbReference type="RuleBase" id="RU367007"/>
    </source>
</evidence>
<evidence type="ECO:0000256" key="11">
    <source>
        <dbReference type="ARBA" id="ARBA00023136"/>
    </source>
</evidence>
<feature type="domain" description="MIR" evidence="16">
    <location>
        <begin position="394"/>
        <end position="453"/>
    </location>
</feature>
<keyword evidence="9 15" id="KW-0256">Endoplasmic reticulum</keyword>
<comment type="similarity">
    <text evidence="3 15">Belongs to the glycosyltransferase 39 family.</text>
</comment>
<feature type="transmembrane region" description="Helical" evidence="15">
    <location>
        <begin position="634"/>
        <end position="652"/>
    </location>
</feature>
<feature type="transmembrane region" description="Helical" evidence="15">
    <location>
        <begin position="142"/>
        <end position="161"/>
    </location>
</feature>